<reference evidence="2 3" key="1">
    <citation type="submission" date="2024-09" db="EMBL/GenBank/DDBJ databases">
        <title>Genome sequencing and assembly of Phytophthora oleae, isolate VK10A, causative agent of rot of olive drupes.</title>
        <authorList>
            <person name="Conti Taguali S."/>
            <person name="Riolo M."/>
            <person name="La Spada F."/>
            <person name="Cacciola S.O."/>
            <person name="Dionisio G."/>
        </authorList>
    </citation>
    <scope>NUCLEOTIDE SEQUENCE [LARGE SCALE GENOMIC DNA]</scope>
    <source>
        <strain evidence="2 3">VK10A</strain>
    </source>
</reference>
<organism evidence="2 3">
    <name type="scientific">Phytophthora oleae</name>
    <dbReference type="NCBI Taxonomy" id="2107226"/>
    <lineage>
        <taxon>Eukaryota</taxon>
        <taxon>Sar</taxon>
        <taxon>Stramenopiles</taxon>
        <taxon>Oomycota</taxon>
        <taxon>Peronosporomycetes</taxon>
        <taxon>Peronosporales</taxon>
        <taxon>Peronosporaceae</taxon>
        <taxon>Phytophthora</taxon>
    </lineage>
</organism>
<name>A0ABD3FM08_9STRA</name>
<proteinExistence type="predicted"/>
<accession>A0ABD3FM08</accession>
<dbReference type="EMBL" id="JBIMZQ010000016">
    <property type="protein sequence ID" value="KAL3666830.1"/>
    <property type="molecule type" value="Genomic_DNA"/>
</dbReference>
<evidence type="ECO:0000256" key="1">
    <source>
        <dbReference type="SAM" id="SignalP"/>
    </source>
</evidence>
<comment type="caution">
    <text evidence="2">The sequence shown here is derived from an EMBL/GenBank/DDBJ whole genome shotgun (WGS) entry which is preliminary data.</text>
</comment>
<evidence type="ECO:0000313" key="2">
    <source>
        <dbReference type="EMBL" id="KAL3666830.1"/>
    </source>
</evidence>
<dbReference type="AlphaFoldDB" id="A0ABD3FM08"/>
<keyword evidence="1" id="KW-0732">Signal</keyword>
<feature type="chain" id="PRO_5044873028" evidence="1">
    <location>
        <begin position="25"/>
        <end position="428"/>
    </location>
</feature>
<feature type="signal peptide" evidence="1">
    <location>
        <begin position="1"/>
        <end position="24"/>
    </location>
</feature>
<protein>
    <submittedName>
        <fullName evidence="2">Uncharacterized protein</fullName>
    </submittedName>
</protein>
<gene>
    <name evidence="2" type="ORF">V7S43_008448</name>
</gene>
<evidence type="ECO:0000313" key="3">
    <source>
        <dbReference type="Proteomes" id="UP001632037"/>
    </source>
</evidence>
<dbReference type="Proteomes" id="UP001632037">
    <property type="component" value="Unassembled WGS sequence"/>
</dbReference>
<sequence length="428" mass="45129">MQPRCYVIYFYLLLLGAYHSIAIAVDATVSVSWTNSTVAGVPELELLLMTGDNPLVPADALFQIHLNSRFAVDSDAGVNETILAESLDSTCSLSVDTETNTLAVQRSGSGSQLSSGSQIRFKLSGVTNPSRASRFSVGTMEISDHGAMFTQLLELQPIEIVPGNLWNSQLTFTNLLSGRSALLTIHLTPAHSVAHDGALVVYLPYMYGFLSGVTLSSIVGLDGEFKVSTNDNAIWLKRTAASGTNSGEMQEMVFQLAGIVHPALEGSMGPSVLLQTLDAETGVIDQTYVDTSDNVLTKARVVLSSSILQISEGNITGAQYTVSLSAPPSGDSDLTLSIGESSSRAMLNVDPQLVVFSTSNWSSTATITVVAPNDFVASGTRTHESVAVVSHTIISGDSGSTFAVASEMSVHISENDFPALPDLSPVGT</sequence>
<keyword evidence="3" id="KW-1185">Reference proteome</keyword>